<evidence type="ECO:0000313" key="6">
    <source>
        <dbReference type="Proteomes" id="UP000093053"/>
    </source>
</evidence>
<dbReference type="KEGG" id="led:BBK82_43950"/>
<dbReference type="PROSITE" id="PS50921">
    <property type="entry name" value="ANTAR"/>
    <property type="match status" value="1"/>
</dbReference>
<feature type="region of interest" description="Disordered" evidence="3">
    <location>
        <begin position="235"/>
        <end position="255"/>
    </location>
</feature>
<feature type="domain" description="ANTAR" evidence="4">
    <location>
        <begin position="167"/>
        <end position="228"/>
    </location>
</feature>
<dbReference type="InterPro" id="IPR005561">
    <property type="entry name" value="ANTAR"/>
</dbReference>
<sequence>MSGERPAEVPAGIASDATARGAAMSSEAACEACVALLGVSGAQVTVLKGKGRGESRCSTNQIGTLLENMRFTLGEGPCEDTLRSGATVLVDDLDSWENHHRWPLFTLSAAATGARAMFSFPLRSGAILLGSLVLHRTSPGPLTPEQVADAHVVTDIVMSSVLDELARARVDVRVPAPHGTPLDRAEVHQAVGMVSVQSGVSMDEALVRLRAHAFAHDQPVVEVARDVVARRLRLSPNDPHGLRAPLRPETTNSGD</sequence>
<evidence type="ECO:0000256" key="1">
    <source>
        <dbReference type="ARBA" id="ARBA00023015"/>
    </source>
</evidence>
<evidence type="ECO:0000256" key="3">
    <source>
        <dbReference type="SAM" id="MobiDB-lite"/>
    </source>
</evidence>
<evidence type="ECO:0000313" key="5">
    <source>
        <dbReference type="EMBL" id="ANZ41859.1"/>
    </source>
</evidence>
<gene>
    <name evidence="5" type="ORF">BBK82_43950</name>
</gene>
<dbReference type="Pfam" id="PF01590">
    <property type="entry name" value="GAF"/>
    <property type="match status" value="1"/>
</dbReference>
<dbReference type="SMART" id="SM01012">
    <property type="entry name" value="ANTAR"/>
    <property type="match status" value="1"/>
</dbReference>
<evidence type="ECO:0000256" key="2">
    <source>
        <dbReference type="ARBA" id="ARBA00023163"/>
    </source>
</evidence>
<keyword evidence="6" id="KW-1185">Reference proteome</keyword>
<dbReference type="GO" id="GO:0003723">
    <property type="term" value="F:RNA binding"/>
    <property type="evidence" value="ECO:0007669"/>
    <property type="project" value="InterPro"/>
</dbReference>
<dbReference type="Pfam" id="PF03861">
    <property type="entry name" value="ANTAR"/>
    <property type="match status" value="1"/>
</dbReference>
<organism evidence="5 6">
    <name type="scientific">Lentzea guizhouensis</name>
    <dbReference type="NCBI Taxonomy" id="1586287"/>
    <lineage>
        <taxon>Bacteria</taxon>
        <taxon>Bacillati</taxon>
        <taxon>Actinomycetota</taxon>
        <taxon>Actinomycetes</taxon>
        <taxon>Pseudonocardiales</taxon>
        <taxon>Pseudonocardiaceae</taxon>
        <taxon>Lentzea</taxon>
    </lineage>
</organism>
<name>A0A1B2HVU5_9PSEU</name>
<keyword evidence="2" id="KW-0804">Transcription</keyword>
<dbReference type="RefSeq" id="WP_065920194.1">
    <property type="nucleotide sequence ID" value="NZ_CP016793.1"/>
</dbReference>
<evidence type="ECO:0000259" key="4">
    <source>
        <dbReference type="PROSITE" id="PS50921"/>
    </source>
</evidence>
<dbReference type="STRING" id="1586287.BBK82_43950"/>
<keyword evidence="1" id="KW-0805">Transcription regulation</keyword>
<dbReference type="InterPro" id="IPR003018">
    <property type="entry name" value="GAF"/>
</dbReference>
<proteinExistence type="predicted"/>
<reference evidence="5 6" key="1">
    <citation type="submission" date="2016-07" db="EMBL/GenBank/DDBJ databases">
        <title>Complete genome sequence of the Lentzea guizhouensis DHS C013.</title>
        <authorList>
            <person name="Cao C."/>
        </authorList>
    </citation>
    <scope>NUCLEOTIDE SEQUENCE [LARGE SCALE GENOMIC DNA]</scope>
    <source>
        <strain evidence="5 6">DHS C013</strain>
    </source>
</reference>
<dbReference type="InterPro" id="IPR036388">
    <property type="entry name" value="WH-like_DNA-bd_sf"/>
</dbReference>
<dbReference type="InterPro" id="IPR029016">
    <property type="entry name" value="GAF-like_dom_sf"/>
</dbReference>
<protein>
    <recommendedName>
        <fullName evidence="4">ANTAR domain-containing protein</fullName>
    </recommendedName>
</protein>
<dbReference type="Gene3D" id="3.30.450.40">
    <property type="match status" value="1"/>
</dbReference>
<dbReference type="Gene3D" id="1.10.10.10">
    <property type="entry name" value="Winged helix-like DNA-binding domain superfamily/Winged helix DNA-binding domain"/>
    <property type="match status" value="1"/>
</dbReference>
<dbReference type="EMBL" id="CP016793">
    <property type="protein sequence ID" value="ANZ41859.1"/>
    <property type="molecule type" value="Genomic_DNA"/>
</dbReference>
<dbReference type="SUPFAM" id="SSF55781">
    <property type="entry name" value="GAF domain-like"/>
    <property type="match status" value="1"/>
</dbReference>
<dbReference type="AlphaFoldDB" id="A0A1B2HVU5"/>
<accession>A0A1B2HVU5</accession>
<dbReference type="OrthoDB" id="7466251at2"/>
<dbReference type="Proteomes" id="UP000093053">
    <property type="component" value="Chromosome"/>
</dbReference>